<protein>
    <submittedName>
        <fullName evidence="2">Uncharacterized protein</fullName>
    </submittedName>
</protein>
<evidence type="ECO:0000313" key="3">
    <source>
        <dbReference type="Proteomes" id="UP000176317"/>
    </source>
</evidence>
<dbReference type="AlphaFoldDB" id="A0A1F5G1X8"/>
<gene>
    <name evidence="2" type="ORF">A2164_00935</name>
</gene>
<organism evidence="2 3">
    <name type="scientific">Candidatus Curtissbacteria bacterium RBG_13_35_7</name>
    <dbReference type="NCBI Taxonomy" id="1797705"/>
    <lineage>
        <taxon>Bacteria</taxon>
        <taxon>Candidatus Curtissiibacteriota</taxon>
    </lineage>
</organism>
<evidence type="ECO:0000313" key="2">
    <source>
        <dbReference type="EMBL" id="OGD85814.1"/>
    </source>
</evidence>
<reference evidence="2 3" key="1">
    <citation type="journal article" date="2016" name="Nat. Commun.">
        <title>Thousands of microbial genomes shed light on interconnected biogeochemical processes in an aquifer system.</title>
        <authorList>
            <person name="Anantharaman K."/>
            <person name="Brown C.T."/>
            <person name="Hug L.A."/>
            <person name="Sharon I."/>
            <person name="Castelle C.J."/>
            <person name="Probst A.J."/>
            <person name="Thomas B.C."/>
            <person name="Singh A."/>
            <person name="Wilkins M.J."/>
            <person name="Karaoz U."/>
            <person name="Brodie E.L."/>
            <person name="Williams K.H."/>
            <person name="Hubbard S.S."/>
            <person name="Banfield J.F."/>
        </authorList>
    </citation>
    <scope>NUCLEOTIDE SEQUENCE [LARGE SCALE GENOMIC DNA]</scope>
</reference>
<accession>A0A1F5G1X8</accession>
<name>A0A1F5G1X8_9BACT</name>
<comment type="caution">
    <text evidence="2">The sequence shown here is derived from an EMBL/GenBank/DDBJ whole genome shotgun (WGS) entry which is preliminary data.</text>
</comment>
<evidence type="ECO:0000256" key="1">
    <source>
        <dbReference type="SAM" id="MobiDB-lite"/>
    </source>
</evidence>
<dbReference type="EMBL" id="MFAT01000055">
    <property type="protein sequence ID" value="OGD85814.1"/>
    <property type="molecule type" value="Genomic_DNA"/>
</dbReference>
<sequence length="73" mass="8101">MRTLGKLTRRFPRGVIINSHPEQFVTRTGSDMQVQIPLAKTALRSPIQTGKGTILGGTSLDALSRARKQTRRK</sequence>
<dbReference type="Proteomes" id="UP000176317">
    <property type="component" value="Unassembled WGS sequence"/>
</dbReference>
<proteinExistence type="predicted"/>
<feature type="region of interest" description="Disordered" evidence="1">
    <location>
        <begin position="49"/>
        <end position="73"/>
    </location>
</feature>